<reference evidence="1 2" key="1">
    <citation type="submission" date="2018-03" db="EMBL/GenBank/DDBJ databases">
        <title>Draft genome sequence of the first documented clinical Siccibacter turicensis isolate in Austria.</title>
        <authorList>
            <person name="Lepuschitz S."/>
            <person name="Pekard-Amenitsch S."/>
            <person name="Haunold R."/>
            <person name="Schill S."/>
            <person name="Mach R."/>
            <person name="Allerberger F."/>
            <person name="Ruppitsch W."/>
            <person name="Forsythe S.J."/>
        </authorList>
    </citation>
    <scope>NUCLEOTIDE SEQUENCE [LARGE SCALE GENOMIC DNA]</scope>
    <source>
        <strain evidence="1 2">6100069499-17</strain>
    </source>
</reference>
<dbReference type="AlphaFoldDB" id="A0A2P8VM42"/>
<dbReference type="STRING" id="1388748.GCA_000463155_03057"/>
<name>A0A2P8VM42_9ENTR</name>
<evidence type="ECO:0008006" key="3">
    <source>
        <dbReference type="Google" id="ProtNLM"/>
    </source>
</evidence>
<dbReference type="RefSeq" id="WP_106876394.1">
    <property type="nucleotide sequence ID" value="NZ_PYEP01000002.1"/>
</dbReference>
<sequence>MAEAARKDDIASGHGCFPDTAITEGSPNVFINGQPAARVGDAVAPHGCTCGNGCGTHSRVIAEGASSVFINGKPAVAVGHSINCGGVVISGSSNVFIDSEENSASDDASEQPWMFVSDKGAVQHSSPETTSPGFSDGVPAAGQQAQAIQPEPMPLPVLIYQTTRQMDDYQAKDMHHGVLDALTLRNQLNLDVDTVSARVNARTLRLLDQPNPYIMTSPYAIAAIPDTMPEVSREKAVALMFDEFRELAKLFSFHSEYQHIITEMITHMQGNSGTTYSSPLLDQALKEQIMNDHSEQSSLLKIKDVISLYLDREHALYPLKFKNKFTSAIGEHTVLPKFDSFKGRTNGLVISVHDTWATHITLESLEINNGNYHARVHYRIQDHFGLDVDDVLNPVYREFRIFRLWFALQRWDQYGYKPFITEMNATVEISGGAG</sequence>
<keyword evidence="2" id="KW-1185">Reference proteome</keyword>
<dbReference type="CDD" id="cd14737">
    <property type="entry name" value="PAAR_1"/>
    <property type="match status" value="1"/>
</dbReference>
<comment type="caution">
    <text evidence="1">The sequence shown here is derived from an EMBL/GenBank/DDBJ whole genome shotgun (WGS) entry which is preliminary data.</text>
</comment>
<dbReference type="Pfam" id="PF11692">
    <property type="entry name" value="DUF3289"/>
    <property type="match status" value="1"/>
</dbReference>
<dbReference type="InterPro" id="IPR017483">
    <property type="entry name" value="CHP03034"/>
</dbReference>
<dbReference type="EMBL" id="PYEP01000002">
    <property type="protein sequence ID" value="PSN08627.1"/>
    <property type="molecule type" value="Genomic_DNA"/>
</dbReference>
<evidence type="ECO:0000313" key="2">
    <source>
        <dbReference type="Proteomes" id="UP000240212"/>
    </source>
</evidence>
<dbReference type="OrthoDB" id="612868at2"/>
<accession>A0A2P8VM42</accession>
<dbReference type="NCBIfam" id="TIGR03034">
    <property type="entry name" value="YPO3983 family protein"/>
    <property type="match status" value="1"/>
</dbReference>
<dbReference type="InterPro" id="IPR008727">
    <property type="entry name" value="PAAR_motif"/>
</dbReference>
<dbReference type="Gene3D" id="2.60.200.60">
    <property type="match status" value="1"/>
</dbReference>
<gene>
    <name evidence="1" type="ORF">C7G83_04510</name>
</gene>
<proteinExistence type="predicted"/>
<dbReference type="Pfam" id="PF05488">
    <property type="entry name" value="PAAR_motif"/>
    <property type="match status" value="1"/>
</dbReference>
<organism evidence="1 2">
    <name type="scientific">Siccibacter turicensis</name>
    <dbReference type="NCBI Taxonomy" id="357233"/>
    <lineage>
        <taxon>Bacteria</taxon>
        <taxon>Pseudomonadati</taxon>
        <taxon>Pseudomonadota</taxon>
        <taxon>Gammaproteobacteria</taxon>
        <taxon>Enterobacterales</taxon>
        <taxon>Enterobacteriaceae</taxon>
        <taxon>Siccibacter</taxon>
    </lineage>
</organism>
<protein>
    <recommendedName>
        <fullName evidence="3">DUF3289 domain-containing protein</fullName>
    </recommendedName>
</protein>
<dbReference type="Proteomes" id="UP000240212">
    <property type="component" value="Unassembled WGS sequence"/>
</dbReference>
<evidence type="ECO:0000313" key="1">
    <source>
        <dbReference type="EMBL" id="PSN08627.1"/>
    </source>
</evidence>